<dbReference type="Pfam" id="PF00652">
    <property type="entry name" value="Ricin_B_lectin"/>
    <property type="match status" value="1"/>
</dbReference>
<dbReference type="InterPro" id="IPR000772">
    <property type="entry name" value="Ricin_B_lectin"/>
</dbReference>
<dbReference type="InterPro" id="IPR035992">
    <property type="entry name" value="Ricin_B-like_lectins"/>
</dbReference>
<evidence type="ECO:0000313" key="4">
    <source>
        <dbReference type="Proteomes" id="UP000216339"/>
    </source>
</evidence>
<evidence type="ECO:0000256" key="1">
    <source>
        <dbReference type="SAM" id="SignalP"/>
    </source>
</evidence>
<keyword evidence="1" id="KW-0732">Signal</keyword>
<accession>A0A271J4J1</accession>
<dbReference type="Proteomes" id="UP000216339">
    <property type="component" value="Unassembled WGS sequence"/>
</dbReference>
<feature type="domain" description="Ricin B lectin" evidence="2">
    <location>
        <begin position="21"/>
        <end position="135"/>
    </location>
</feature>
<keyword evidence="4" id="KW-1185">Reference proteome</keyword>
<name>A0A271J4J1_9BACT</name>
<sequence length="207" mass="21596">MRHLLISSALLVAMGVSAQTPGAIVTANPSLCLSEYGSYVHTRACTPSVNQFASVYVSPRNAFYIKTTSGGCLSAFEGAGRPVRSVACNEADATQRWWIHPSGQVQNQANQALCLDVEGGLGRDRRVLNYACDLNGNEAARRDNQRFYLGGTVRYDPGLAQRATVASRLPGTHHVTTGLRGAGIIAPGGGNLIAAGGGNLIAAGGLN</sequence>
<organism evidence="3 4">
    <name type="scientific">Rubrivirga marina</name>
    <dbReference type="NCBI Taxonomy" id="1196024"/>
    <lineage>
        <taxon>Bacteria</taxon>
        <taxon>Pseudomonadati</taxon>
        <taxon>Rhodothermota</taxon>
        <taxon>Rhodothermia</taxon>
        <taxon>Rhodothermales</taxon>
        <taxon>Rubricoccaceae</taxon>
        <taxon>Rubrivirga</taxon>
    </lineage>
</organism>
<gene>
    <name evidence="3" type="ORF">BSZ37_16775</name>
</gene>
<dbReference type="RefSeq" id="WP_095511643.1">
    <property type="nucleotide sequence ID" value="NZ_MQWD01000001.1"/>
</dbReference>
<dbReference type="AlphaFoldDB" id="A0A271J4J1"/>
<evidence type="ECO:0000313" key="3">
    <source>
        <dbReference type="EMBL" id="PAP77974.1"/>
    </source>
</evidence>
<evidence type="ECO:0000259" key="2">
    <source>
        <dbReference type="Pfam" id="PF00652"/>
    </source>
</evidence>
<proteinExistence type="predicted"/>
<reference evidence="3 4" key="1">
    <citation type="submission" date="2016-11" db="EMBL/GenBank/DDBJ databases">
        <title>Study of marine rhodopsin-containing bacteria.</title>
        <authorList>
            <person name="Yoshizawa S."/>
            <person name="Kumagai Y."/>
            <person name="Kogure K."/>
        </authorList>
    </citation>
    <scope>NUCLEOTIDE SEQUENCE [LARGE SCALE GENOMIC DNA]</scope>
    <source>
        <strain evidence="3 4">SAORIC-28</strain>
    </source>
</reference>
<protein>
    <recommendedName>
        <fullName evidence="2">Ricin B lectin domain-containing protein</fullName>
    </recommendedName>
</protein>
<feature type="signal peptide" evidence="1">
    <location>
        <begin position="1"/>
        <end position="18"/>
    </location>
</feature>
<dbReference type="Gene3D" id="2.80.10.50">
    <property type="match status" value="1"/>
</dbReference>
<dbReference type="SUPFAM" id="SSF50370">
    <property type="entry name" value="Ricin B-like lectins"/>
    <property type="match status" value="1"/>
</dbReference>
<feature type="chain" id="PRO_5013284068" description="Ricin B lectin domain-containing protein" evidence="1">
    <location>
        <begin position="19"/>
        <end position="207"/>
    </location>
</feature>
<comment type="caution">
    <text evidence="3">The sequence shown here is derived from an EMBL/GenBank/DDBJ whole genome shotgun (WGS) entry which is preliminary data.</text>
</comment>
<dbReference type="PROSITE" id="PS50231">
    <property type="entry name" value="RICIN_B_LECTIN"/>
    <property type="match status" value="1"/>
</dbReference>
<dbReference type="EMBL" id="MQWD01000001">
    <property type="protein sequence ID" value="PAP77974.1"/>
    <property type="molecule type" value="Genomic_DNA"/>
</dbReference>